<dbReference type="InterPro" id="IPR000014">
    <property type="entry name" value="PAS"/>
</dbReference>
<dbReference type="AlphaFoldDB" id="A0A6C1B1H0"/>
<dbReference type="CDD" id="cd00130">
    <property type="entry name" value="PAS"/>
    <property type="match status" value="1"/>
</dbReference>
<organism evidence="12 13">
    <name type="scientific">Nitrogeniibacter mangrovi</name>
    <dbReference type="NCBI Taxonomy" id="2016596"/>
    <lineage>
        <taxon>Bacteria</taxon>
        <taxon>Pseudomonadati</taxon>
        <taxon>Pseudomonadota</taxon>
        <taxon>Betaproteobacteria</taxon>
        <taxon>Rhodocyclales</taxon>
        <taxon>Zoogloeaceae</taxon>
        <taxon>Nitrogeniibacter</taxon>
    </lineage>
</organism>
<dbReference type="Pfam" id="PF08448">
    <property type="entry name" value="PAS_4"/>
    <property type="match status" value="2"/>
</dbReference>
<dbReference type="InterPro" id="IPR000644">
    <property type="entry name" value="CBS_dom"/>
</dbReference>
<dbReference type="KEGG" id="azq:G3580_07265"/>
<dbReference type="Pfam" id="PF00571">
    <property type="entry name" value="CBS"/>
    <property type="match status" value="2"/>
</dbReference>
<evidence type="ECO:0000313" key="12">
    <source>
        <dbReference type="EMBL" id="QID17461.1"/>
    </source>
</evidence>
<dbReference type="SMART" id="SM00387">
    <property type="entry name" value="HATPase_c"/>
    <property type="match status" value="1"/>
</dbReference>
<dbReference type="PROSITE" id="PS50109">
    <property type="entry name" value="HIS_KIN"/>
    <property type="match status" value="1"/>
</dbReference>
<dbReference type="SUPFAM" id="SSF55785">
    <property type="entry name" value="PYP-like sensor domain (PAS domain)"/>
    <property type="match status" value="3"/>
</dbReference>
<dbReference type="InterPro" id="IPR050351">
    <property type="entry name" value="BphY/WalK/GraS-like"/>
</dbReference>
<evidence type="ECO:0000313" key="13">
    <source>
        <dbReference type="Proteomes" id="UP000501991"/>
    </source>
</evidence>
<dbReference type="SUPFAM" id="SSF47384">
    <property type="entry name" value="Homodimeric domain of signal transducing histidine kinase"/>
    <property type="match status" value="1"/>
</dbReference>
<dbReference type="PROSITE" id="PS51371">
    <property type="entry name" value="CBS"/>
    <property type="match status" value="2"/>
</dbReference>
<dbReference type="PANTHER" id="PTHR42878">
    <property type="entry name" value="TWO-COMPONENT HISTIDINE KINASE"/>
    <property type="match status" value="1"/>
</dbReference>
<dbReference type="SUPFAM" id="SSF55874">
    <property type="entry name" value="ATPase domain of HSP90 chaperone/DNA topoisomerase II/histidine kinase"/>
    <property type="match status" value="1"/>
</dbReference>
<sequence>MLEQPPASPLRPPAPASAGLLAQAPTCLPAETPLDMALAHLASAPSAAVLAEAGGEFVGILTERTAVQLTLGGLQYERLLGEVCSQPLLWCEAAESYVDVYERMLTRGVRHALVRAPDGQLAGILGESAILDRMGIEHFAHLDALEQIMTVRPHTLPVTASVDAVARTMREAHVGCVIAVDEDDTPAGVITTHDITRMLAAREDLAAVCLAARMSTPVIGLEADRPVIEAAQLMGIHRIRHVVVTRAGRIAGILSQHDIVRCLEHRYVEVLRRMISRQAEEIDAHRRLVAQGNLLDQLLSRTHELGLCLIEPHGDIRFANAATHQMLDIDGRAELVDRDDLARRLDDDSRPRLAALLGLAHGEAPVTLRAGGRAILARACPLGSGDILLILVDEQVAAEAGEWLGFSRHAFGAMGLPLVWANGSGRITMRNSAFDTLVGSAADTPLAQDLFSLLDDAHDLTRHAQPPGPDIRKRTGLRRPDGTTIPVELFFTRVHFCGECYVGGFVHDLSAQTRMELALHDTEERLVALLETSPDFIAVKDPASRWQMANTAGLRMYGLEDRDWRGRTNDELAALAPAPLDDMLRRCNDTDLRAWSQREPIRFLEALPRRSAPGVRHLDMIKTPIFDPDGQPKALMVVGRDISARIAAEQARQAAAGRLHSALSGMDDLMLIVDADRVVRDHYPNPAPTRFPFDHGVLIGKSLDALLPSPAADHLQRAQAALAHGDDVQSFDYRVDSAKGAQWFNARISRHEHVEDGGRGMTLMVRDTTRARQTTEALEQLRNTLEARVSERTAELEAALSELETFSYSLSHDLRAPLRAISGFSRLLATEFGNALPAGAGEYMARIRTAVDRMDRLIDDMLDLARLSRKPVQRERIDLTHMAKRIAEELDERDATRRVRWDIQPGMMARADPLLLHSVLDNLLGNAWKFTRDATAPCVRVYTCRDGDPTAFIVEDNGAGFDMNYADQLFQPFQRLHSPREFDGNGIGLATVQRIIRRHGGTISGESPDQGGALFRFTLGH</sequence>
<evidence type="ECO:0000259" key="9">
    <source>
        <dbReference type="PROSITE" id="PS50109"/>
    </source>
</evidence>
<dbReference type="EC" id="2.7.13.3" evidence="3"/>
<keyword evidence="4" id="KW-0597">Phosphoprotein</keyword>
<dbReference type="RefSeq" id="WP_173764625.1">
    <property type="nucleotide sequence ID" value="NZ_CP048836.1"/>
</dbReference>
<name>A0A6C1B1H0_9RHOO</name>
<feature type="domain" description="CBS" evidence="11">
    <location>
        <begin position="149"/>
        <end position="205"/>
    </location>
</feature>
<dbReference type="GO" id="GO:0000156">
    <property type="term" value="F:phosphorelay response regulator activity"/>
    <property type="evidence" value="ECO:0007669"/>
    <property type="project" value="TreeGrafter"/>
</dbReference>
<dbReference type="CDD" id="cd02205">
    <property type="entry name" value="CBS_pair_SF"/>
    <property type="match status" value="1"/>
</dbReference>
<dbReference type="Pfam" id="PF02518">
    <property type="entry name" value="HATPase_c"/>
    <property type="match status" value="1"/>
</dbReference>
<evidence type="ECO:0000256" key="3">
    <source>
        <dbReference type="ARBA" id="ARBA00012438"/>
    </source>
</evidence>
<keyword evidence="8" id="KW-0129">CBS domain</keyword>
<dbReference type="InterPro" id="IPR005467">
    <property type="entry name" value="His_kinase_dom"/>
</dbReference>
<dbReference type="PROSITE" id="PS50112">
    <property type="entry name" value="PAS"/>
    <property type="match status" value="1"/>
</dbReference>
<dbReference type="InterPro" id="IPR004358">
    <property type="entry name" value="Sig_transdc_His_kin-like_C"/>
</dbReference>
<dbReference type="GO" id="GO:0007234">
    <property type="term" value="P:osmosensory signaling via phosphorelay pathway"/>
    <property type="evidence" value="ECO:0007669"/>
    <property type="project" value="TreeGrafter"/>
</dbReference>
<dbReference type="InterPro" id="IPR003594">
    <property type="entry name" value="HATPase_dom"/>
</dbReference>
<gene>
    <name evidence="12" type="ORF">G3580_07265</name>
</gene>
<dbReference type="GO" id="GO:0005886">
    <property type="term" value="C:plasma membrane"/>
    <property type="evidence" value="ECO:0007669"/>
    <property type="project" value="UniProtKB-SubCell"/>
</dbReference>
<protein>
    <recommendedName>
        <fullName evidence="3">histidine kinase</fullName>
        <ecNumber evidence="3">2.7.13.3</ecNumber>
    </recommendedName>
</protein>
<evidence type="ECO:0000259" key="10">
    <source>
        <dbReference type="PROSITE" id="PS50112"/>
    </source>
</evidence>
<dbReference type="CDD" id="cd00082">
    <property type="entry name" value="HisKA"/>
    <property type="match status" value="1"/>
</dbReference>
<dbReference type="GO" id="GO:0030295">
    <property type="term" value="F:protein kinase activator activity"/>
    <property type="evidence" value="ECO:0007669"/>
    <property type="project" value="TreeGrafter"/>
</dbReference>
<evidence type="ECO:0000259" key="11">
    <source>
        <dbReference type="PROSITE" id="PS51371"/>
    </source>
</evidence>
<feature type="domain" description="Histidine kinase" evidence="9">
    <location>
        <begin position="809"/>
        <end position="1021"/>
    </location>
</feature>
<dbReference type="Gene3D" id="3.30.565.10">
    <property type="entry name" value="Histidine kinase-like ATPase, C-terminal domain"/>
    <property type="match status" value="1"/>
</dbReference>
<dbReference type="EMBL" id="CP048836">
    <property type="protein sequence ID" value="QID17461.1"/>
    <property type="molecule type" value="Genomic_DNA"/>
</dbReference>
<feature type="domain" description="PAS" evidence="10">
    <location>
        <begin position="522"/>
        <end position="568"/>
    </location>
</feature>
<accession>A0A6C1B1H0</accession>
<keyword evidence="7" id="KW-0472">Membrane</keyword>
<dbReference type="PANTHER" id="PTHR42878:SF15">
    <property type="entry name" value="BACTERIOPHYTOCHROME"/>
    <property type="match status" value="1"/>
</dbReference>
<evidence type="ECO:0000256" key="7">
    <source>
        <dbReference type="ARBA" id="ARBA00023136"/>
    </source>
</evidence>
<dbReference type="GO" id="GO:0000155">
    <property type="term" value="F:phosphorelay sensor kinase activity"/>
    <property type="evidence" value="ECO:0007669"/>
    <property type="project" value="InterPro"/>
</dbReference>
<dbReference type="InterPro" id="IPR013656">
    <property type="entry name" value="PAS_4"/>
</dbReference>
<dbReference type="PRINTS" id="PR00344">
    <property type="entry name" value="BCTRLSENSOR"/>
</dbReference>
<proteinExistence type="predicted"/>
<evidence type="ECO:0000256" key="6">
    <source>
        <dbReference type="ARBA" id="ARBA00022777"/>
    </source>
</evidence>
<dbReference type="InterPro" id="IPR036097">
    <property type="entry name" value="HisK_dim/P_sf"/>
</dbReference>
<dbReference type="SMART" id="SM00388">
    <property type="entry name" value="HisKA"/>
    <property type="match status" value="1"/>
</dbReference>
<dbReference type="Gene3D" id="3.30.450.20">
    <property type="entry name" value="PAS domain"/>
    <property type="match status" value="3"/>
</dbReference>
<dbReference type="NCBIfam" id="TIGR00229">
    <property type="entry name" value="sensory_box"/>
    <property type="match status" value="1"/>
</dbReference>
<evidence type="ECO:0000256" key="5">
    <source>
        <dbReference type="ARBA" id="ARBA00022679"/>
    </source>
</evidence>
<dbReference type="InterPro" id="IPR003661">
    <property type="entry name" value="HisK_dim/P_dom"/>
</dbReference>
<dbReference type="FunFam" id="3.30.565.10:FF:000006">
    <property type="entry name" value="Sensor histidine kinase WalK"/>
    <property type="match status" value="1"/>
</dbReference>
<keyword evidence="6" id="KW-0418">Kinase</keyword>
<dbReference type="Gene3D" id="3.10.580.10">
    <property type="entry name" value="CBS-domain"/>
    <property type="match status" value="2"/>
</dbReference>
<evidence type="ECO:0000256" key="8">
    <source>
        <dbReference type="PROSITE-ProRule" id="PRU00703"/>
    </source>
</evidence>
<keyword evidence="5" id="KW-0808">Transferase</keyword>
<dbReference type="Gene3D" id="1.10.287.130">
    <property type="match status" value="1"/>
</dbReference>
<dbReference type="Pfam" id="PF00512">
    <property type="entry name" value="HisKA"/>
    <property type="match status" value="1"/>
</dbReference>
<reference evidence="12 13" key="1">
    <citation type="submission" date="2020-02" db="EMBL/GenBank/DDBJ databases">
        <title>Nitrogenibacter mangrovi gen. nov., sp. nov. isolated from mangrove sediment, a denitrifying betaproteobacterium.</title>
        <authorList>
            <person name="Liao H."/>
            <person name="Tian Y."/>
        </authorList>
    </citation>
    <scope>NUCLEOTIDE SEQUENCE [LARGE SCALE GENOMIC DNA]</scope>
    <source>
        <strain evidence="12 13">M9-3-2</strain>
    </source>
</reference>
<evidence type="ECO:0000256" key="4">
    <source>
        <dbReference type="ARBA" id="ARBA00022553"/>
    </source>
</evidence>
<dbReference type="InterPro" id="IPR036890">
    <property type="entry name" value="HATPase_C_sf"/>
</dbReference>
<dbReference type="Proteomes" id="UP000501991">
    <property type="component" value="Chromosome"/>
</dbReference>
<dbReference type="SUPFAM" id="SSF54631">
    <property type="entry name" value="CBS-domain pair"/>
    <property type="match status" value="2"/>
</dbReference>
<dbReference type="InterPro" id="IPR046342">
    <property type="entry name" value="CBS_dom_sf"/>
</dbReference>
<dbReference type="InterPro" id="IPR035965">
    <property type="entry name" value="PAS-like_dom_sf"/>
</dbReference>
<evidence type="ECO:0000256" key="2">
    <source>
        <dbReference type="ARBA" id="ARBA00004429"/>
    </source>
</evidence>
<dbReference type="SMART" id="SM00091">
    <property type="entry name" value="PAS"/>
    <property type="match status" value="4"/>
</dbReference>
<comment type="subcellular location">
    <subcellularLocation>
        <location evidence="2">Cell inner membrane</location>
        <topology evidence="2">Multi-pass membrane protein</topology>
    </subcellularLocation>
</comment>
<comment type="catalytic activity">
    <reaction evidence="1">
        <text>ATP + protein L-histidine = ADP + protein N-phospho-L-histidine.</text>
        <dbReference type="EC" id="2.7.13.3"/>
    </reaction>
</comment>
<feature type="domain" description="CBS" evidence="11">
    <location>
        <begin position="214"/>
        <end position="270"/>
    </location>
</feature>
<evidence type="ECO:0000256" key="1">
    <source>
        <dbReference type="ARBA" id="ARBA00000085"/>
    </source>
</evidence>
<dbReference type="SMART" id="SM00116">
    <property type="entry name" value="CBS"/>
    <property type="match status" value="4"/>
</dbReference>
<keyword evidence="13" id="KW-1185">Reference proteome</keyword>